<dbReference type="Pfam" id="PF18975">
    <property type="entry name" value="DUF5711"/>
    <property type="match status" value="1"/>
</dbReference>
<keyword evidence="1" id="KW-0472">Membrane</keyword>
<evidence type="ECO:0000313" key="3">
    <source>
        <dbReference type="Proteomes" id="UP000652847"/>
    </source>
</evidence>
<keyword evidence="1" id="KW-1133">Transmembrane helix</keyword>
<dbReference type="EMBL" id="JACOOT010000013">
    <property type="protein sequence ID" value="MBC5650633.1"/>
    <property type="molecule type" value="Genomic_DNA"/>
</dbReference>
<accession>A0A8I0DRA8</accession>
<reference evidence="2 3" key="1">
    <citation type="submission" date="2020-08" db="EMBL/GenBank/DDBJ databases">
        <title>Genome public.</title>
        <authorList>
            <person name="Liu C."/>
            <person name="Sun Q."/>
        </authorList>
    </citation>
    <scope>NUCLEOTIDE SEQUENCE [LARGE SCALE GENOMIC DNA]</scope>
    <source>
        <strain evidence="2 3">BX17</strain>
    </source>
</reference>
<evidence type="ECO:0000313" key="2">
    <source>
        <dbReference type="EMBL" id="MBC5650633.1"/>
    </source>
</evidence>
<proteinExistence type="predicted"/>
<name>A0A8I0DRA8_9FIRM</name>
<dbReference type="InterPro" id="IPR043765">
    <property type="entry name" value="DUF5711"/>
</dbReference>
<sequence length="414" mass="46346">MANTFKNIRKKLRRKRLLAEKRRLEKAQSGTRSSASVRRKFKSALRKRKAVLRPVAAVLAVGLVVLLGFLFLEKRSYHSYKVQAASEQEDTVSTQYTNLSGKILRYSSDEVSLVNTKLDTIWSQAYDMQNPVADVCGDRAVIADIDGTSMVFVDQNGVTGTVSTSYSIIKAKVSKNGMAAAILDGGDHTWINFYNLDGSLIAENQTNIQDPGYPMDVALAENGVVMMVAYQFVDSSETTSYVAFYNFGEVGQNEDDRIVSGYTYDGVVVPQIQYLGSNAVALRDDGFTLYSGRQIPKELKTVQVENEIISTFYDENNIGLVFKNDSKDKQYTMQVYATDGKLKFSKDFNIPYTTIRMSDGYIIMYNSSQICVLNQNGTEKYFGNIDGTVRDFFKLGWNKYLLVMDTGVNVIKLS</sequence>
<dbReference type="AlphaFoldDB" id="A0A8I0DRA8"/>
<dbReference type="Proteomes" id="UP000652847">
    <property type="component" value="Unassembled WGS sequence"/>
</dbReference>
<gene>
    <name evidence="2" type="ORF">H8S54_05790</name>
</gene>
<feature type="transmembrane region" description="Helical" evidence="1">
    <location>
        <begin position="50"/>
        <end position="72"/>
    </location>
</feature>
<keyword evidence="3" id="KW-1185">Reference proteome</keyword>
<organism evidence="2 3">
    <name type="scientific">Blautia segnis</name>
    <dbReference type="NCBI Taxonomy" id="2763030"/>
    <lineage>
        <taxon>Bacteria</taxon>
        <taxon>Bacillati</taxon>
        <taxon>Bacillota</taxon>
        <taxon>Clostridia</taxon>
        <taxon>Lachnospirales</taxon>
        <taxon>Lachnospiraceae</taxon>
        <taxon>Blautia</taxon>
    </lineage>
</organism>
<dbReference type="RefSeq" id="WP_021924798.1">
    <property type="nucleotide sequence ID" value="NZ_JACOOT010000013.1"/>
</dbReference>
<evidence type="ECO:0000256" key="1">
    <source>
        <dbReference type="SAM" id="Phobius"/>
    </source>
</evidence>
<keyword evidence="1" id="KW-0812">Transmembrane</keyword>
<comment type="caution">
    <text evidence="2">The sequence shown here is derived from an EMBL/GenBank/DDBJ whole genome shotgun (WGS) entry which is preliminary data.</text>
</comment>
<protein>
    <submittedName>
        <fullName evidence="2">Uncharacterized protein</fullName>
    </submittedName>
</protein>